<dbReference type="Proteomes" id="UP000663829">
    <property type="component" value="Unassembled WGS sequence"/>
</dbReference>
<dbReference type="EMBL" id="CAJOBC010104859">
    <property type="protein sequence ID" value="CAF4494143.1"/>
    <property type="molecule type" value="Genomic_DNA"/>
</dbReference>
<protein>
    <recommendedName>
        <fullName evidence="4">Reverse transcriptase domain-containing protein</fullName>
    </recommendedName>
</protein>
<evidence type="ECO:0008006" key="4">
    <source>
        <dbReference type="Google" id="ProtNLM"/>
    </source>
</evidence>
<evidence type="ECO:0000313" key="2">
    <source>
        <dbReference type="EMBL" id="CAF4494143.1"/>
    </source>
</evidence>
<dbReference type="OrthoDB" id="10030090at2759"/>
<name>A0A816BK09_9BILA</name>
<keyword evidence="3" id="KW-1185">Reference proteome</keyword>
<accession>A0A816BK09</accession>
<dbReference type="AlphaFoldDB" id="A0A816BK09"/>
<gene>
    <name evidence="1" type="ORF">GPM918_LOCUS43087</name>
    <name evidence="2" type="ORF">SRO942_LOCUS44488</name>
</gene>
<dbReference type="Proteomes" id="UP000681722">
    <property type="component" value="Unassembled WGS sequence"/>
</dbReference>
<dbReference type="EMBL" id="CAJNOQ010038091">
    <property type="protein sequence ID" value="CAF1611197.1"/>
    <property type="molecule type" value="Genomic_DNA"/>
</dbReference>
<comment type="caution">
    <text evidence="1">The sequence shown here is derived from an EMBL/GenBank/DDBJ whole genome shotgun (WGS) entry which is preliminary data.</text>
</comment>
<organism evidence="1 3">
    <name type="scientific">Didymodactylos carnosus</name>
    <dbReference type="NCBI Taxonomy" id="1234261"/>
    <lineage>
        <taxon>Eukaryota</taxon>
        <taxon>Metazoa</taxon>
        <taxon>Spiralia</taxon>
        <taxon>Gnathifera</taxon>
        <taxon>Rotifera</taxon>
        <taxon>Eurotatoria</taxon>
        <taxon>Bdelloidea</taxon>
        <taxon>Philodinida</taxon>
        <taxon>Philodinidae</taxon>
        <taxon>Didymodactylos</taxon>
    </lineage>
</organism>
<sequence>MHRQLASKLLDELLRPLFDKHVRSTTIIDGVDLIRRLEMYTAKEYRKSTTYLCTFDIFDLYTMIPQEESFNILTEFLLEHDYLSTSCASPWTDNENAFVAVHQQLFNKSTTPEYQIASRIAKTTIIESKDNINNLLIQTKLDKETKWLTSLIIHYTHEKRLASYKKDIHQLWNQTFKQTPFINTRRIIDNRSSPNITNQLRRRHQP</sequence>
<evidence type="ECO:0000313" key="1">
    <source>
        <dbReference type="EMBL" id="CAF1611197.1"/>
    </source>
</evidence>
<evidence type="ECO:0000313" key="3">
    <source>
        <dbReference type="Proteomes" id="UP000663829"/>
    </source>
</evidence>
<reference evidence="1" key="1">
    <citation type="submission" date="2021-02" db="EMBL/GenBank/DDBJ databases">
        <authorList>
            <person name="Nowell W R."/>
        </authorList>
    </citation>
    <scope>NUCLEOTIDE SEQUENCE</scope>
</reference>
<proteinExistence type="predicted"/>